<dbReference type="InterPro" id="IPR041489">
    <property type="entry name" value="PDZ_6"/>
</dbReference>
<evidence type="ECO:0000256" key="1">
    <source>
        <dbReference type="ARBA" id="ARBA00009179"/>
    </source>
</evidence>
<dbReference type="InterPro" id="IPR029045">
    <property type="entry name" value="ClpP/crotonase-like_dom_sf"/>
</dbReference>
<dbReference type="GO" id="GO:0006508">
    <property type="term" value="P:proteolysis"/>
    <property type="evidence" value="ECO:0007669"/>
    <property type="project" value="UniProtKB-KW"/>
</dbReference>
<organism evidence="9 10">
    <name type="scientific">Blastopirellula marina</name>
    <dbReference type="NCBI Taxonomy" id="124"/>
    <lineage>
        <taxon>Bacteria</taxon>
        <taxon>Pseudomonadati</taxon>
        <taxon>Planctomycetota</taxon>
        <taxon>Planctomycetia</taxon>
        <taxon>Pirellulales</taxon>
        <taxon>Pirellulaceae</taxon>
        <taxon>Blastopirellula</taxon>
    </lineage>
</organism>
<feature type="domain" description="PDZ" evidence="8">
    <location>
        <begin position="114"/>
        <end position="184"/>
    </location>
</feature>
<evidence type="ECO:0000313" key="9">
    <source>
        <dbReference type="EMBL" id="PQO44995.1"/>
    </source>
</evidence>
<evidence type="ECO:0000259" key="8">
    <source>
        <dbReference type="PROSITE" id="PS50106"/>
    </source>
</evidence>
<dbReference type="Pfam" id="PF22694">
    <property type="entry name" value="CtpB_N-like"/>
    <property type="match status" value="1"/>
</dbReference>
<evidence type="ECO:0000256" key="4">
    <source>
        <dbReference type="ARBA" id="ARBA00022825"/>
    </source>
</evidence>
<dbReference type="InterPro" id="IPR036034">
    <property type="entry name" value="PDZ_sf"/>
</dbReference>
<evidence type="ECO:0000256" key="3">
    <source>
        <dbReference type="ARBA" id="ARBA00022801"/>
    </source>
</evidence>
<dbReference type="SMART" id="SM00228">
    <property type="entry name" value="PDZ"/>
    <property type="match status" value="1"/>
</dbReference>
<evidence type="ECO:0000256" key="2">
    <source>
        <dbReference type="ARBA" id="ARBA00022670"/>
    </source>
</evidence>
<gene>
    <name evidence="9" type="ORF">C5Y93_15790</name>
</gene>
<keyword evidence="7" id="KW-0732">Signal</keyword>
<keyword evidence="3 5" id="KW-0378">Hydrolase</keyword>
<dbReference type="GO" id="GO:0008236">
    <property type="term" value="F:serine-type peptidase activity"/>
    <property type="evidence" value="ECO:0007669"/>
    <property type="project" value="UniProtKB-KW"/>
</dbReference>
<name>A0A2S8GKM1_9BACT</name>
<evidence type="ECO:0000256" key="7">
    <source>
        <dbReference type="SAM" id="SignalP"/>
    </source>
</evidence>
<accession>A0A2S8GKM1</accession>
<dbReference type="CDD" id="cd07560">
    <property type="entry name" value="Peptidase_S41_CPP"/>
    <property type="match status" value="1"/>
</dbReference>
<dbReference type="CDD" id="cd06782">
    <property type="entry name" value="cpPDZ_CPP-like"/>
    <property type="match status" value="1"/>
</dbReference>
<dbReference type="InterPro" id="IPR055210">
    <property type="entry name" value="CtpA/B_N"/>
</dbReference>
<dbReference type="SUPFAM" id="SSF50156">
    <property type="entry name" value="PDZ domain-like"/>
    <property type="match status" value="1"/>
</dbReference>
<dbReference type="GO" id="GO:0007165">
    <property type="term" value="P:signal transduction"/>
    <property type="evidence" value="ECO:0007669"/>
    <property type="project" value="TreeGrafter"/>
</dbReference>
<sequence>MWKSPACFALLALIACAVSFSSPLKAAAAEATTEESPGDSPRPYAEIDDDYVELIQMFADALDQVDRNYVEKLDRRKLIEAAIRGVVTELDPHSTYIPQKELARFKTNIDQQFGGIGIQIDARDGKLIVSSPLVGGPAYDAGVGAGDQILEIDGKSTKGMTLDKAIESLKGQEGEAVSLVIYHPAEFKTETIELKREMIQLQTVLGDQRLENNDWDYIYDHDKKIAYVRITIFSRNTAEEFSTVLKQLKEDGIRGLVVDLRSNPGGLLSAAIDIADRFIDDGKIVSVEGRNTPKREWSAVADTTLVDVPVAVLVDHFSASASEIVSACLQDHDRAAVIGQRTWGKGSVQNIINLEEGKSAMKLTTASYHRPSGKNIHRLPDAKDSDEWGVSPSPGMEVKMSQKQLAAFQNYRRGRDLATLVPHPPAPEQPLAEVDPVLAKGLEYVESKLADPAAAP</sequence>
<dbReference type="PROSITE" id="PS50106">
    <property type="entry name" value="PDZ"/>
    <property type="match status" value="1"/>
</dbReference>
<dbReference type="EMBL" id="PUHZ01000016">
    <property type="protein sequence ID" value="PQO44995.1"/>
    <property type="molecule type" value="Genomic_DNA"/>
</dbReference>
<dbReference type="Gene3D" id="3.30.750.44">
    <property type="match status" value="1"/>
</dbReference>
<dbReference type="Pfam" id="PF03572">
    <property type="entry name" value="Peptidase_S41"/>
    <property type="match status" value="1"/>
</dbReference>
<dbReference type="PANTHER" id="PTHR32060">
    <property type="entry name" value="TAIL-SPECIFIC PROTEASE"/>
    <property type="match status" value="1"/>
</dbReference>
<keyword evidence="2 5" id="KW-0645">Protease</keyword>
<dbReference type="NCBIfam" id="TIGR00225">
    <property type="entry name" value="prc"/>
    <property type="match status" value="1"/>
</dbReference>
<comment type="caution">
    <text evidence="9">The sequence shown here is derived from an EMBL/GenBank/DDBJ whole genome shotgun (WGS) entry which is preliminary data.</text>
</comment>
<protein>
    <submittedName>
        <fullName evidence="9">S41 family peptidase</fullName>
    </submittedName>
</protein>
<dbReference type="InterPro" id="IPR001478">
    <property type="entry name" value="PDZ"/>
</dbReference>
<evidence type="ECO:0000313" key="10">
    <source>
        <dbReference type="Proteomes" id="UP000237819"/>
    </source>
</evidence>
<keyword evidence="4 5" id="KW-0720">Serine protease</keyword>
<dbReference type="PANTHER" id="PTHR32060:SF30">
    <property type="entry name" value="CARBOXY-TERMINAL PROCESSING PROTEASE CTPA"/>
    <property type="match status" value="1"/>
</dbReference>
<reference evidence="9 10" key="1">
    <citation type="submission" date="2018-02" db="EMBL/GenBank/DDBJ databases">
        <title>Comparative genomes isolates from brazilian mangrove.</title>
        <authorList>
            <person name="Araujo J.E."/>
            <person name="Taketani R.G."/>
            <person name="Silva M.C.P."/>
            <person name="Loureco M.V."/>
            <person name="Andreote F.D."/>
        </authorList>
    </citation>
    <scope>NUCLEOTIDE SEQUENCE [LARGE SCALE GENOMIC DNA]</scope>
    <source>
        <strain evidence="9 10">Nap-Phe MGV</strain>
    </source>
</reference>
<dbReference type="Gene3D" id="2.30.42.10">
    <property type="match status" value="1"/>
</dbReference>
<dbReference type="InterPro" id="IPR005151">
    <property type="entry name" value="Tail-specific_protease"/>
</dbReference>
<comment type="similarity">
    <text evidence="1 5">Belongs to the peptidase S41A family.</text>
</comment>
<dbReference type="Proteomes" id="UP000237819">
    <property type="component" value="Unassembled WGS sequence"/>
</dbReference>
<dbReference type="SUPFAM" id="SSF52096">
    <property type="entry name" value="ClpP/crotonase"/>
    <property type="match status" value="1"/>
</dbReference>
<dbReference type="PROSITE" id="PS51257">
    <property type="entry name" value="PROKAR_LIPOPROTEIN"/>
    <property type="match status" value="1"/>
</dbReference>
<feature type="region of interest" description="Disordered" evidence="6">
    <location>
        <begin position="371"/>
        <end position="391"/>
    </location>
</feature>
<dbReference type="GO" id="GO:0004175">
    <property type="term" value="F:endopeptidase activity"/>
    <property type="evidence" value="ECO:0007669"/>
    <property type="project" value="TreeGrafter"/>
</dbReference>
<dbReference type="FunFam" id="2.30.42.10:FF:000063">
    <property type="entry name" value="Peptidase, S41 family"/>
    <property type="match status" value="1"/>
</dbReference>
<feature type="signal peptide" evidence="7">
    <location>
        <begin position="1"/>
        <end position="26"/>
    </location>
</feature>
<feature type="chain" id="PRO_5015783340" evidence="7">
    <location>
        <begin position="27"/>
        <end position="456"/>
    </location>
</feature>
<dbReference type="Pfam" id="PF17820">
    <property type="entry name" value="PDZ_6"/>
    <property type="match status" value="1"/>
</dbReference>
<evidence type="ECO:0000256" key="6">
    <source>
        <dbReference type="SAM" id="MobiDB-lite"/>
    </source>
</evidence>
<dbReference type="InterPro" id="IPR004447">
    <property type="entry name" value="Peptidase_S41A"/>
</dbReference>
<dbReference type="SMART" id="SM00245">
    <property type="entry name" value="TSPc"/>
    <property type="match status" value="1"/>
</dbReference>
<proteinExistence type="inferred from homology"/>
<dbReference type="Gene3D" id="3.90.226.10">
    <property type="entry name" value="2-enoyl-CoA Hydratase, Chain A, domain 1"/>
    <property type="match status" value="1"/>
</dbReference>
<dbReference type="OrthoDB" id="9812068at2"/>
<dbReference type="AlphaFoldDB" id="A0A2S8GKM1"/>
<evidence type="ECO:0000256" key="5">
    <source>
        <dbReference type="RuleBase" id="RU004404"/>
    </source>
</evidence>
<dbReference type="GO" id="GO:0030288">
    <property type="term" value="C:outer membrane-bounded periplasmic space"/>
    <property type="evidence" value="ECO:0007669"/>
    <property type="project" value="TreeGrafter"/>
</dbReference>
<dbReference type="RefSeq" id="WP_105336395.1">
    <property type="nucleotide sequence ID" value="NZ_PUHZ01000016.1"/>
</dbReference>